<keyword evidence="2" id="KW-1185">Reference proteome</keyword>
<evidence type="ECO:0000313" key="2">
    <source>
        <dbReference type="Proteomes" id="UP001186974"/>
    </source>
</evidence>
<proteinExistence type="predicted"/>
<accession>A0ACC3D9S4</accession>
<comment type="caution">
    <text evidence="1">The sequence shown here is derived from an EMBL/GenBank/DDBJ whole genome shotgun (WGS) entry which is preliminary data.</text>
</comment>
<sequence length="1107" mass="123922">MAICERCGNPHDIIKCGLKTKYYVDLWNDWTHVPPSWFRTFAEKKRMEDEHQQRQNQKTGKNSVSSSVLDPDGSSMAATLATAGSVVGAGSAVAVGANSSSTNTTATSSAAPATPLTQTERHEMLFRKDLVLNDRFNAPNATMNSMPNFQSFKGKRTELNKAMEPAGANDFHALREDFAVQTSAPVYTNHFEVTIPDNVRLYEYEIHGIAPRYSRPKKKVMIDDFIARVSVTGQEPGQTLRSLSSNSATDHRSLIIAWKPLHSTRSSYALPEGSLIASHTISVYKSGTDGEIQEQAPLTLVFNKELDIAAFRDHVTRQLNRRSVLGHDGRIERALNIMISKDLNARAPEAPNATIQAGSNKFFDKRGHQDLNWEDRTVSKSSFNRMKPSGLVSIRGYFESIRPGMGRVLLNINTVTSAFYTPALVSDFFRDFSAVDGVGTEKVKDALRGVRVYIVYERGTENDIKFEDSDYYKADPDETYPKDLTQESFKKGGKKPKSSSQKTKKADRPINSPKRRLKTIAGFGKAVKDQTFQIDGKYMTVRRYLEKKYALTVYRRSTSIYKKRLPPVLTTAVLNAACRKPQDNRIAIVDEGLPALGITKPSNIASQKNVHIGLGNVSVNPDMVTVPSYCLPKPEVQYSNTAGFSSTTVDAKAQWTMKDTPHMHDLAKKYTLKYCVVQSPGVANRDATDFMTAFRTEMQYYGFQGQTEVHRCTLTTDLQKDSIRQALGDATQRGANLVVLLLPTNNIPRYAVFKRAAEQEYGLRSLVMCVDKLNKQRAAALHENPDELRPLKAYMANIAMKVNIKSGGLDHTVAGLDKLLENTLVLGADVTHPGAGSHKMMQSIAAVVGSVDKDGRRFLGSMRLNPARTEIIQDFEAMVRERLQAYHAERKTLPTKILFYRDGVSEGQYATVRELEIAKIQNAYRAVHEETDRELPGKPVEITAIITAKRHHVRFFPATKTSAYSYDRNGNLPAGTCVETGVTSPYFLDFYLQSHHGFQGTARPAHYFVLENGMKISSKDLQELTFKLCYTCQRATIGVSYAPPAYYADRLCERGRAYMREFIEPTQALRDMDDHAVKVEIRKAWTNNGQNAVNPWHSSLDKEMFWL</sequence>
<reference evidence="1" key="1">
    <citation type="submission" date="2024-09" db="EMBL/GenBank/DDBJ databases">
        <title>Black Yeasts Isolated from many extreme environments.</title>
        <authorList>
            <person name="Coleine C."/>
            <person name="Stajich J.E."/>
            <person name="Selbmann L."/>
        </authorList>
    </citation>
    <scope>NUCLEOTIDE SEQUENCE</scope>
    <source>
        <strain evidence="1">CCFEE 5737</strain>
    </source>
</reference>
<organism evidence="1 2">
    <name type="scientific">Coniosporium uncinatum</name>
    <dbReference type="NCBI Taxonomy" id="93489"/>
    <lineage>
        <taxon>Eukaryota</taxon>
        <taxon>Fungi</taxon>
        <taxon>Dikarya</taxon>
        <taxon>Ascomycota</taxon>
        <taxon>Pezizomycotina</taxon>
        <taxon>Dothideomycetes</taxon>
        <taxon>Dothideomycetes incertae sedis</taxon>
        <taxon>Coniosporium</taxon>
    </lineage>
</organism>
<dbReference type="Proteomes" id="UP001186974">
    <property type="component" value="Unassembled WGS sequence"/>
</dbReference>
<gene>
    <name evidence="1" type="ORF">LTS18_011067</name>
</gene>
<dbReference type="EMBL" id="JAWDJW010006649">
    <property type="protein sequence ID" value="KAK3063997.1"/>
    <property type="molecule type" value="Genomic_DNA"/>
</dbReference>
<name>A0ACC3D9S4_9PEZI</name>
<evidence type="ECO:0000313" key="1">
    <source>
        <dbReference type="EMBL" id="KAK3063997.1"/>
    </source>
</evidence>
<protein>
    <submittedName>
        <fullName evidence="1">Uncharacterized protein</fullName>
    </submittedName>
</protein>